<evidence type="ECO:0000313" key="5">
    <source>
        <dbReference type="EMBL" id="GAA4652410.1"/>
    </source>
</evidence>
<evidence type="ECO:0000256" key="4">
    <source>
        <dbReference type="ARBA" id="ARBA00023080"/>
    </source>
</evidence>
<gene>
    <name evidence="5" type="ORF">GCM10023116_46940</name>
</gene>
<dbReference type="Proteomes" id="UP001500604">
    <property type="component" value="Unassembled WGS sequence"/>
</dbReference>
<sequence>MAERLSLNKATACSNQYPDALIIGSDQVAVLDKQILGKPKTTEKAFEQLSLCSGKTVQFLTGLCLLDSATGKHQSTVIPFHVTFRELSNDEITRYVKKDLPLDCAGSFKWESLGISLFESLSGDDPTALEGLPLIALTKMLRNQQLQLP</sequence>
<dbReference type="EMBL" id="BAABFL010000475">
    <property type="protein sequence ID" value="GAA4652410.1"/>
    <property type="molecule type" value="Genomic_DNA"/>
</dbReference>
<reference evidence="6" key="1">
    <citation type="journal article" date="2019" name="Int. J. Syst. Evol. Microbiol.">
        <title>The Global Catalogue of Microorganisms (GCM) 10K type strain sequencing project: providing services to taxonomists for standard genome sequencing and annotation.</title>
        <authorList>
            <consortium name="The Broad Institute Genomics Platform"/>
            <consortium name="The Broad Institute Genome Sequencing Center for Infectious Disease"/>
            <person name="Wu L."/>
            <person name="Ma J."/>
        </authorList>
    </citation>
    <scope>NUCLEOTIDE SEQUENCE [LARGE SCALE GENOMIC DNA]</scope>
    <source>
        <strain evidence="6">JCM 17805</strain>
    </source>
</reference>
<organism evidence="5 6">
    <name type="scientific">Kistimonas scapharcae</name>
    <dbReference type="NCBI Taxonomy" id="1036133"/>
    <lineage>
        <taxon>Bacteria</taxon>
        <taxon>Pseudomonadati</taxon>
        <taxon>Pseudomonadota</taxon>
        <taxon>Gammaproteobacteria</taxon>
        <taxon>Oceanospirillales</taxon>
        <taxon>Endozoicomonadaceae</taxon>
        <taxon>Kistimonas</taxon>
    </lineage>
</organism>
<dbReference type="PANTHER" id="PTHR43213:SF10">
    <property type="entry name" value="7-METHYL-GTP PYROPHOSPHATASE"/>
    <property type="match status" value="1"/>
</dbReference>
<protein>
    <submittedName>
        <fullName evidence="5">Nucleoside triphosphate pyrophosphatase</fullName>
    </submittedName>
</protein>
<dbReference type="InterPro" id="IPR029001">
    <property type="entry name" value="ITPase-like_fam"/>
</dbReference>
<dbReference type="NCBIfam" id="TIGR00172">
    <property type="entry name" value="maf"/>
    <property type="match status" value="1"/>
</dbReference>
<dbReference type="Pfam" id="PF02545">
    <property type="entry name" value="Maf"/>
    <property type="match status" value="1"/>
</dbReference>
<proteinExistence type="predicted"/>
<dbReference type="Gene3D" id="3.90.950.10">
    <property type="match status" value="1"/>
</dbReference>
<dbReference type="SUPFAM" id="SSF52972">
    <property type="entry name" value="ITPase-like"/>
    <property type="match status" value="1"/>
</dbReference>
<comment type="subcellular location">
    <subcellularLocation>
        <location evidence="1">Cytoplasm</location>
    </subcellularLocation>
</comment>
<dbReference type="CDD" id="cd00555">
    <property type="entry name" value="Maf"/>
    <property type="match status" value="1"/>
</dbReference>
<name>A0ABP8V8T4_9GAMM</name>
<accession>A0ABP8V8T4</accession>
<evidence type="ECO:0000256" key="2">
    <source>
        <dbReference type="ARBA" id="ARBA00022490"/>
    </source>
</evidence>
<keyword evidence="4" id="KW-0546">Nucleotide metabolism</keyword>
<evidence type="ECO:0000256" key="3">
    <source>
        <dbReference type="ARBA" id="ARBA00022801"/>
    </source>
</evidence>
<keyword evidence="2" id="KW-0963">Cytoplasm</keyword>
<evidence type="ECO:0000313" key="6">
    <source>
        <dbReference type="Proteomes" id="UP001500604"/>
    </source>
</evidence>
<comment type="caution">
    <text evidence="5">The sequence shown here is derived from an EMBL/GenBank/DDBJ whole genome shotgun (WGS) entry which is preliminary data.</text>
</comment>
<dbReference type="InterPro" id="IPR003697">
    <property type="entry name" value="Maf-like"/>
</dbReference>
<keyword evidence="6" id="KW-1185">Reference proteome</keyword>
<dbReference type="PANTHER" id="PTHR43213">
    <property type="entry name" value="BIFUNCTIONAL DTTP/UTP PYROPHOSPHATASE/METHYLTRANSFERASE PROTEIN-RELATED"/>
    <property type="match status" value="1"/>
</dbReference>
<evidence type="ECO:0000256" key="1">
    <source>
        <dbReference type="ARBA" id="ARBA00004496"/>
    </source>
</evidence>
<keyword evidence="3" id="KW-0378">Hydrolase</keyword>